<keyword evidence="1" id="KW-0496">Mitochondrion</keyword>
<evidence type="ECO:0000313" key="1">
    <source>
        <dbReference type="EMBL" id="KUM50138.1"/>
    </source>
</evidence>
<accession>A0A124GNW8</accession>
<geneLocation type="mitochondrion" evidence="1"/>
<name>A0A124GNW8_PICGL</name>
<protein>
    <submittedName>
        <fullName evidence="1">Uncharacterized protein</fullName>
    </submittedName>
</protein>
<comment type="caution">
    <text evidence="1">The sequence shown here is derived from an EMBL/GenBank/DDBJ whole genome shotgun (WGS) entry which is preliminary data.</text>
</comment>
<dbReference type="EMBL" id="LKAM01000002">
    <property type="protein sequence ID" value="KUM50138.1"/>
    <property type="molecule type" value="Genomic_DNA"/>
</dbReference>
<organism evidence="1">
    <name type="scientific">Picea glauca</name>
    <name type="common">White spruce</name>
    <name type="synonym">Pinus glauca</name>
    <dbReference type="NCBI Taxonomy" id="3330"/>
    <lineage>
        <taxon>Eukaryota</taxon>
        <taxon>Viridiplantae</taxon>
        <taxon>Streptophyta</taxon>
        <taxon>Embryophyta</taxon>
        <taxon>Tracheophyta</taxon>
        <taxon>Spermatophyta</taxon>
        <taxon>Pinopsida</taxon>
        <taxon>Pinidae</taxon>
        <taxon>Conifers I</taxon>
        <taxon>Pinales</taxon>
        <taxon>Pinaceae</taxon>
        <taxon>Picea</taxon>
    </lineage>
</organism>
<dbReference type="AlphaFoldDB" id="A0A124GNW8"/>
<reference evidence="1" key="1">
    <citation type="journal article" date="2015" name="Genome Biol. Evol.">
        <title>Organellar Genomes of White Spruce (Picea glauca): Assembly and Annotation.</title>
        <authorList>
            <person name="Jackman S.D."/>
            <person name="Warren R.L."/>
            <person name="Gibb E.A."/>
            <person name="Vandervalk B.P."/>
            <person name="Mohamadi H."/>
            <person name="Chu J."/>
            <person name="Raymond A."/>
            <person name="Pleasance S."/>
            <person name="Coope R."/>
            <person name="Wildung M.R."/>
            <person name="Ritland C.E."/>
            <person name="Bousquet J."/>
            <person name="Jones S.J."/>
            <person name="Bohlmann J."/>
            <person name="Birol I."/>
        </authorList>
    </citation>
    <scope>NUCLEOTIDE SEQUENCE [LARGE SCALE GENOMIC DNA]</scope>
    <source>
        <tissue evidence="1">Flushing bud</tissue>
    </source>
</reference>
<sequence>MVNYYYVYNLVVLEAKRKLHWFRVGIGGQETKIPFPTATHMVRKCARREVCELLWWAEQSLAMGRPRCFTY</sequence>
<gene>
    <name evidence="1" type="ORF">ABT39_MTgene3366</name>
</gene>
<proteinExistence type="predicted"/>